<reference evidence="1" key="1">
    <citation type="submission" date="2021-07" db="EMBL/GenBank/DDBJ databases">
        <authorList>
            <person name="Branca A.L. A."/>
        </authorList>
    </citation>
    <scope>NUCLEOTIDE SEQUENCE</scope>
</reference>
<comment type="caution">
    <text evidence="1">The sequence shown here is derived from an EMBL/GenBank/DDBJ whole genome shotgun (WGS) entry which is preliminary data.</text>
</comment>
<gene>
    <name evidence="1" type="ORF">PSALAMII_LOCUS6070</name>
</gene>
<keyword evidence="2" id="KW-1185">Reference proteome</keyword>
<evidence type="ECO:0000313" key="2">
    <source>
        <dbReference type="Proteomes" id="UP001152649"/>
    </source>
</evidence>
<accession>A0A9W4NIW9</accession>
<dbReference type="AlphaFoldDB" id="A0A9W4NIW9"/>
<protein>
    <submittedName>
        <fullName evidence="1">Uncharacterized protein</fullName>
    </submittedName>
</protein>
<sequence length="326" mass="37740">MVPYQPSIFHDPSWSTPWQSTDFASDFPPNETIGQRYKRQHARPDWKSTPRFLSFESGKMGGWPWGWAIYRISYTHTSDEDWARAIEKLDRACLNDLTSSESYWIRHGYTNVGMIREGYRNVIFDDPALEGASVATIRTKHLEWVKSHSLDFCGGTPRLDYCLFLDDRCVRSILASAEPMQLARIQPDLLSVPYKLYKPGAMVGYVNFIDSCFNPEDPENDSGECYQGMVRVHLDCLFRFADECEDLMYGMQEWGDYGMDNDTHMVYTNGRSSTVLPKGMFLSSPGREVRRTAIVTEDEYIERQGCPYTLFQRSQCFSDRTRCFPH</sequence>
<dbReference type="Proteomes" id="UP001152649">
    <property type="component" value="Unassembled WGS sequence"/>
</dbReference>
<evidence type="ECO:0000313" key="1">
    <source>
        <dbReference type="EMBL" id="CAG8384335.1"/>
    </source>
</evidence>
<proteinExistence type="predicted"/>
<dbReference type="EMBL" id="CAJVPG010000255">
    <property type="protein sequence ID" value="CAG8384335.1"/>
    <property type="molecule type" value="Genomic_DNA"/>
</dbReference>
<organism evidence="1 2">
    <name type="scientific">Penicillium salamii</name>
    <dbReference type="NCBI Taxonomy" id="1612424"/>
    <lineage>
        <taxon>Eukaryota</taxon>
        <taxon>Fungi</taxon>
        <taxon>Dikarya</taxon>
        <taxon>Ascomycota</taxon>
        <taxon>Pezizomycotina</taxon>
        <taxon>Eurotiomycetes</taxon>
        <taxon>Eurotiomycetidae</taxon>
        <taxon>Eurotiales</taxon>
        <taxon>Aspergillaceae</taxon>
        <taxon>Penicillium</taxon>
    </lineage>
</organism>
<dbReference type="OrthoDB" id="6499973at2759"/>
<name>A0A9W4NIW9_9EURO</name>